<reference evidence="2 3" key="1">
    <citation type="journal article" date="2010" name="Plant Cell">
        <title>The Chlorella variabilis NC64A genome reveals adaptation to photosymbiosis, coevolution with viruses, and cryptic sex.</title>
        <authorList>
            <person name="Blanc G."/>
            <person name="Duncan G."/>
            <person name="Agarkova I."/>
            <person name="Borodovsky M."/>
            <person name="Gurnon J."/>
            <person name="Kuo A."/>
            <person name="Lindquist E."/>
            <person name="Lucas S."/>
            <person name="Pangilinan J."/>
            <person name="Polle J."/>
            <person name="Salamov A."/>
            <person name="Terry A."/>
            <person name="Yamada T."/>
            <person name="Dunigan D.D."/>
            <person name="Grigoriev I.V."/>
            <person name="Claverie J.M."/>
            <person name="Van Etten J.L."/>
        </authorList>
    </citation>
    <scope>NUCLEOTIDE SEQUENCE [LARGE SCALE GENOMIC DNA]</scope>
    <source>
        <strain evidence="2 3">NC64A</strain>
    </source>
</reference>
<sequence length="109" mass="11384">MAAQVYDANRATMAHIHQGGPNDNGPVIVFLVPVGVGSAATTQTLPQLEPPQSGDVTFRGSFTAADIGGPAAGMSLSELINLFRANQAYVNVHDEQNPAGVVRGQVEWV</sequence>
<dbReference type="InterPro" id="IPR010895">
    <property type="entry name" value="CHRD"/>
</dbReference>
<proteinExistence type="predicted"/>
<dbReference type="KEGG" id="cvr:CHLNCDRAFT_145549"/>
<dbReference type="AlphaFoldDB" id="E1ZDQ9"/>
<evidence type="ECO:0000259" key="1">
    <source>
        <dbReference type="Pfam" id="PF07452"/>
    </source>
</evidence>
<dbReference type="RefSeq" id="XP_005848168.1">
    <property type="nucleotide sequence ID" value="XM_005848106.1"/>
</dbReference>
<dbReference type="InParanoid" id="E1ZDQ9"/>
<evidence type="ECO:0000313" key="3">
    <source>
        <dbReference type="Proteomes" id="UP000008141"/>
    </source>
</evidence>
<accession>E1ZDQ9</accession>
<feature type="domain" description="CHRD" evidence="1">
    <location>
        <begin position="8"/>
        <end position="106"/>
    </location>
</feature>
<dbReference type="GeneID" id="17355364"/>
<organism evidence="3">
    <name type="scientific">Chlorella variabilis</name>
    <name type="common">Green alga</name>
    <dbReference type="NCBI Taxonomy" id="554065"/>
    <lineage>
        <taxon>Eukaryota</taxon>
        <taxon>Viridiplantae</taxon>
        <taxon>Chlorophyta</taxon>
        <taxon>core chlorophytes</taxon>
        <taxon>Trebouxiophyceae</taxon>
        <taxon>Chlorellales</taxon>
        <taxon>Chlorellaceae</taxon>
        <taxon>Chlorella clade</taxon>
        <taxon>Chlorella</taxon>
    </lineage>
</organism>
<keyword evidence="3" id="KW-1185">Reference proteome</keyword>
<gene>
    <name evidence="2" type="ORF">CHLNCDRAFT_145549</name>
</gene>
<protein>
    <recommendedName>
        <fullName evidence="1">CHRD domain-containing protein</fullName>
    </recommendedName>
</protein>
<dbReference type="Proteomes" id="UP000008141">
    <property type="component" value="Unassembled WGS sequence"/>
</dbReference>
<evidence type="ECO:0000313" key="2">
    <source>
        <dbReference type="EMBL" id="EFN56066.1"/>
    </source>
</evidence>
<dbReference type="EMBL" id="GL433843">
    <property type="protein sequence ID" value="EFN56066.1"/>
    <property type="molecule type" value="Genomic_DNA"/>
</dbReference>
<dbReference type="Pfam" id="PF07452">
    <property type="entry name" value="CHRD"/>
    <property type="match status" value="1"/>
</dbReference>
<name>E1ZDQ9_CHLVA</name>
<dbReference type="OrthoDB" id="515402at2759"/>